<dbReference type="NCBIfam" id="TIGR03952">
    <property type="entry name" value="metzin_BF0631"/>
    <property type="match status" value="1"/>
</dbReference>
<evidence type="ECO:0000256" key="9">
    <source>
        <dbReference type="SAM" id="SignalP"/>
    </source>
</evidence>
<dbReference type="SUPFAM" id="SSF55486">
    <property type="entry name" value="Metalloproteases ('zincins'), catalytic domain"/>
    <property type="match status" value="1"/>
</dbReference>
<comment type="similarity">
    <text evidence="1">Belongs to the peptidase M43B family.</text>
</comment>
<protein>
    <recommendedName>
        <fullName evidence="10">Peptidase M43 pregnancy-associated plasma-A domain-containing protein</fullName>
    </recommendedName>
</protein>
<dbReference type="PROSITE" id="PS51257">
    <property type="entry name" value="PROKAR_LIPOPROTEIN"/>
    <property type="match status" value="1"/>
</dbReference>
<evidence type="ECO:0000256" key="5">
    <source>
        <dbReference type="ARBA" id="ARBA00022801"/>
    </source>
</evidence>
<dbReference type="OrthoDB" id="6278496at2"/>
<dbReference type="AlphaFoldDB" id="A0A096AEW5"/>
<gene>
    <name evidence="11" type="ORF">HMPREF0647_01795</name>
</gene>
<name>A0A096AEW5_9BACT</name>
<dbReference type="Pfam" id="PF05572">
    <property type="entry name" value="Peptidase_M43"/>
    <property type="match status" value="1"/>
</dbReference>
<dbReference type="Proteomes" id="UP000029525">
    <property type="component" value="Unassembled WGS sequence"/>
</dbReference>
<evidence type="ECO:0000256" key="2">
    <source>
        <dbReference type="ARBA" id="ARBA00022670"/>
    </source>
</evidence>
<proteinExistence type="inferred from homology"/>
<evidence type="ECO:0000256" key="7">
    <source>
        <dbReference type="ARBA" id="ARBA00023049"/>
    </source>
</evidence>
<reference evidence="11 12" key="1">
    <citation type="submission" date="2014-07" db="EMBL/GenBank/DDBJ databases">
        <authorList>
            <person name="McCorrison J."/>
            <person name="Sanka R."/>
            <person name="Torralba M."/>
            <person name="Gillis M."/>
            <person name="Haft D.H."/>
            <person name="Methe B."/>
            <person name="Sutton G."/>
            <person name="Nelson K.E."/>
        </authorList>
    </citation>
    <scope>NUCLEOTIDE SEQUENCE [LARGE SCALE GENOMIC DNA]</scope>
    <source>
        <strain evidence="11 12">DNF00320</strain>
    </source>
</reference>
<dbReference type="InterPro" id="IPR023852">
    <property type="entry name" value="Metalloproteinase_lipop_BF0631"/>
</dbReference>
<dbReference type="GO" id="GO:0046872">
    <property type="term" value="F:metal ion binding"/>
    <property type="evidence" value="ECO:0007669"/>
    <property type="project" value="UniProtKB-KW"/>
</dbReference>
<evidence type="ECO:0000313" key="11">
    <source>
        <dbReference type="EMBL" id="KGF45658.1"/>
    </source>
</evidence>
<organism evidence="11 12">
    <name type="scientific">Prevotella bivia DNF00320</name>
    <dbReference type="NCBI Taxonomy" id="1401068"/>
    <lineage>
        <taxon>Bacteria</taxon>
        <taxon>Pseudomonadati</taxon>
        <taxon>Bacteroidota</taxon>
        <taxon>Bacteroidia</taxon>
        <taxon>Bacteroidales</taxon>
        <taxon>Prevotellaceae</taxon>
        <taxon>Prevotella</taxon>
    </lineage>
</organism>
<evidence type="ECO:0000256" key="6">
    <source>
        <dbReference type="ARBA" id="ARBA00022833"/>
    </source>
</evidence>
<dbReference type="InterPro" id="IPR024079">
    <property type="entry name" value="MetalloPept_cat_dom_sf"/>
</dbReference>
<dbReference type="GO" id="GO:0008237">
    <property type="term" value="F:metallopeptidase activity"/>
    <property type="evidence" value="ECO:0007669"/>
    <property type="project" value="UniProtKB-KW"/>
</dbReference>
<evidence type="ECO:0000313" key="12">
    <source>
        <dbReference type="Proteomes" id="UP000029525"/>
    </source>
</evidence>
<evidence type="ECO:0000259" key="10">
    <source>
        <dbReference type="Pfam" id="PF05572"/>
    </source>
</evidence>
<evidence type="ECO:0000256" key="4">
    <source>
        <dbReference type="ARBA" id="ARBA00022729"/>
    </source>
</evidence>
<keyword evidence="4 9" id="KW-0732">Signal</keyword>
<sequence>MNKKLLLLLCIVGLFTACSNHTDINTESKPVSEKHYTLQELEPMTYKFKVVFHFLQNNKSELSAVHTIHLQTIIDAINNFYVGNTNETNTKVVFELADNAPQGKTLSEKGITRYNITEDSISYNALINEKPGDKFYDMGWDRANYINIYVYTTKEKNIGGVSTLPKMPKSVAKDGDIVASGNEYTSYNVSVTLQKALLGLWLKAEKKYPNISPAKVIPSDSNPVNVLAHELGHYLGLYHVFHTKEADNDYCEDTKEYDRNEYMKRVDAAQPTIDAAIKAGDAKAYYVAIDPLFMRTPMNGGSSFRSVNIMDYYYTDANKFTADQVKRIRRHLYYSTTIPGPKVHLGTGSRATITAPSKPYIII</sequence>
<evidence type="ECO:0000256" key="8">
    <source>
        <dbReference type="ARBA" id="ARBA00023157"/>
    </source>
</evidence>
<feature type="chain" id="PRO_5001916365" description="Peptidase M43 pregnancy-associated plasma-A domain-containing protein" evidence="9">
    <location>
        <begin position="23"/>
        <end position="363"/>
    </location>
</feature>
<feature type="domain" description="Peptidase M43 pregnancy-associated plasma-A" evidence="10">
    <location>
        <begin position="219"/>
        <end position="331"/>
    </location>
</feature>
<keyword evidence="5" id="KW-0378">Hydrolase</keyword>
<dbReference type="PANTHER" id="PTHR47466">
    <property type="match status" value="1"/>
</dbReference>
<comment type="caution">
    <text evidence="11">The sequence shown here is derived from an EMBL/GenBank/DDBJ whole genome shotgun (WGS) entry which is preliminary data.</text>
</comment>
<dbReference type="GO" id="GO:0006508">
    <property type="term" value="P:proteolysis"/>
    <property type="evidence" value="ECO:0007669"/>
    <property type="project" value="UniProtKB-KW"/>
</dbReference>
<feature type="signal peptide" evidence="9">
    <location>
        <begin position="1"/>
        <end position="22"/>
    </location>
</feature>
<evidence type="ECO:0000256" key="1">
    <source>
        <dbReference type="ARBA" id="ARBA00008721"/>
    </source>
</evidence>
<keyword evidence="6" id="KW-0862">Zinc</keyword>
<keyword evidence="8" id="KW-1015">Disulfide bond</keyword>
<dbReference type="PANTHER" id="PTHR47466:SF1">
    <property type="entry name" value="METALLOPROTEASE MEP1 (AFU_ORTHOLOGUE AFUA_1G07730)-RELATED"/>
    <property type="match status" value="1"/>
</dbReference>
<evidence type="ECO:0000256" key="3">
    <source>
        <dbReference type="ARBA" id="ARBA00022723"/>
    </source>
</evidence>
<dbReference type="InterPro" id="IPR008754">
    <property type="entry name" value="Peptidase_M43"/>
</dbReference>
<dbReference type="RefSeq" id="WP_036866021.1">
    <property type="nucleotide sequence ID" value="NZ_JRNQ01000005.1"/>
</dbReference>
<dbReference type="EMBL" id="JRNQ01000005">
    <property type="protein sequence ID" value="KGF45658.1"/>
    <property type="molecule type" value="Genomic_DNA"/>
</dbReference>
<accession>A0A096AEW5</accession>
<keyword evidence="7" id="KW-0482">Metalloprotease</keyword>
<dbReference type="Gene3D" id="3.40.390.10">
    <property type="entry name" value="Collagenase (Catalytic Domain)"/>
    <property type="match status" value="1"/>
</dbReference>
<keyword evidence="2" id="KW-0645">Protease</keyword>
<keyword evidence="3" id="KW-0479">Metal-binding</keyword>